<evidence type="ECO:0000256" key="3">
    <source>
        <dbReference type="ARBA" id="ARBA00023065"/>
    </source>
</evidence>
<dbReference type="GO" id="GO:0046961">
    <property type="term" value="F:proton-transporting ATPase activity, rotational mechanism"/>
    <property type="evidence" value="ECO:0007669"/>
    <property type="project" value="InterPro"/>
</dbReference>
<proteinExistence type="inferred from homology"/>
<gene>
    <name evidence="4" type="ORF">COT91_02245</name>
</gene>
<dbReference type="Gene3D" id="1.10.132.50">
    <property type="entry name" value="ATP synthase (C/AC39) subunit, domain 3"/>
    <property type="match status" value="1"/>
</dbReference>
<dbReference type="Proteomes" id="UP000230557">
    <property type="component" value="Unassembled WGS sequence"/>
</dbReference>
<keyword evidence="3" id="KW-0406">Ion transport</keyword>
<dbReference type="PANTHER" id="PTHR38682">
    <property type="entry name" value="V-TYPE ATP SYNTHASE SUBUNIT C"/>
    <property type="match status" value="1"/>
</dbReference>
<dbReference type="EMBL" id="PFAJ01000031">
    <property type="protein sequence ID" value="PIR97274.1"/>
    <property type="molecule type" value="Genomic_DNA"/>
</dbReference>
<evidence type="ECO:0000313" key="4">
    <source>
        <dbReference type="EMBL" id="PIR97274.1"/>
    </source>
</evidence>
<evidence type="ECO:0000313" key="5">
    <source>
        <dbReference type="Proteomes" id="UP000230557"/>
    </source>
</evidence>
<reference evidence="5" key="1">
    <citation type="submission" date="2017-09" db="EMBL/GenBank/DDBJ databases">
        <title>Depth-based differentiation of microbial function through sediment-hosted aquifers and enrichment of novel symbionts in the deep terrestrial subsurface.</title>
        <authorList>
            <person name="Probst A.J."/>
            <person name="Ladd B."/>
            <person name="Jarett J.K."/>
            <person name="Geller-Mcgrath D.E."/>
            <person name="Sieber C.M.K."/>
            <person name="Emerson J.B."/>
            <person name="Anantharaman K."/>
            <person name="Thomas B.C."/>
            <person name="Malmstrom R."/>
            <person name="Stieglmeier M."/>
            <person name="Klingl A."/>
            <person name="Woyke T."/>
            <person name="Ryan C.M."/>
            <person name="Banfield J.F."/>
        </authorList>
    </citation>
    <scope>NUCLEOTIDE SEQUENCE [LARGE SCALE GENOMIC DNA]</scope>
</reference>
<comment type="caution">
    <text evidence="4">The sequence shown here is derived from an EMBL/GenBank/DDBJ whole genome shotgun (WGS) entry which is preliminary data.</text>
</comment>
<evidence type="ECO:0000256" key="2">
    <source>
        <dbReference type="ARBA" id="ARBA00022448"/>
    </source>
</evidence>
<accession>A0A2H0VDS6</accession>
<dbReference type="PANTHER" id="PTHR38682:SF1">
    <property type="entry name" value="V-TYPE ATP SYNTHASE SUBUNIT C"/>
    <property type="match status" value="1"/>
</dbReference>
<dbReference type="Pfam" id="PF01992">
    <property type="entry name" value="vATP-synt_AC39"/>
    <property type="match status" value="1"/>
</dbReference>
<dbReference type="InterPro" id="IPR035067">
    <property type="entry name" value="V-type_ATPase_csu/dsu"/>
</dbReference>
<evidence type="ECO:0000256" key="1">
    <source>
        <dbReference type="ARBA" id="ARBA00006709"/>
    </source>
</evidence>
<protein>
    <recommendedName>
        <fullName evidence="6">V-type ATP synthase subunit C</fullName>
    </recommendedName>
</protein>
<dbReference type="InterPro" id="IPR044911">
    <property type="entry name" value="V-type_ATPase_csu/dsu_dom_3"/>
</dbReference>
<dbReference type="SUPFAM" id="SSF103486">
    <property type="entry name" value="V-type ATP synthase subunit C"/>
    <property type="match status" value="1"/>
</dbReference>
<sequence>MPDSNYAYISGKIRALEPLVLAETDIERMVDAPDFDSAFKVLNDTDYANNLLDVDPFNYRDALRNDFKGLYKLLSGVPDKLLTKILYLDRDFLNIRYLFKAKYFGLTLEGRVVTETNYNFEDLKRFIMEGKGLGLDPEIQTVLKNVDKKFSKTPKDPSALDSYLTNQYFQMMLNLGKEFNNSFVLGWIQKQINNANVLTFLRGKRLGLTADRISKKFVAGGKISEKDLRKHYLDDGGDIKSLISKHYDNAVKESYANYLESGILFQFEKALEDHITRFMRSAKYITFGPEVIVSYFVSKTVAVKNVRLIMTGKLNGVPAEAIKNTLREVY</sequence>
<comment type="similarity">
    <text evidence="1">Belongs to the V-ATPase V0D/AC39 subunit family.</text>
</comment>
<dbReference type="InterPro" id="IPR002843">
    <property type="entry name" value="ATPase_V0-cplx_csu/dsu"/>
</dbReference>
<keyword evidence="2" id="KW-0813">Transport</keyword>
<name>A0A2H0VDS6_9BACT</name>
<evidence type="ECO:0008006" key="6">
    <source>
        <dbReference type="Google" id="ProtNLM"/>
    </source>
</evidence>
<dbReference type="AlphaFoldDB" id="A0A2H0VDS6"/>
<dbReference type="InterPro" id="IPR050873">
    <property type="entry name" value="V-ATPase_V0D/AC39_subunit"/>
</dbReference>
<dbReference type="InterPro" id="IPR036079">
    <property type="entry name" value="ATPase_csu/dsu_sf"/>
</dbReference>
<organism evidence="4 5">
    <name type="scientific">Candidatus Doudnabacteria bacterium CG10_big_fil_rev_8_21_14_0_10_41_10</name>
    <dbReference type="NCBI Taxonomy" id="1974551"/>
    <lineage>
        <taxon>Bacteria</taxon>
        <taxon>Candidatus Doudnaibacteriota</taxon>
    </lineage>
</organism>
<dbReference type="Gene3D" id="1.20.1690.10">
    <property type="entry name" value="V-type ATP synthase subunit C domain"/>
    <property type="match status" value="2"/>
</dbReference>